<protein>
    <recommendedName>
        <fullName evidence="3">GIY-YIG domain-containing protein</fullName>
    </recommendedName>
</protein>
<dbReference type="Gene3D" id="3.40.1440.10">
    <property type="entry name" value="GIY-YIG endonuclease"/>
    <property type="match status" value="1"/>
</dbReference>
<proteinExistence type="predicted"/>
<reference evidence="2" key="1">
    <citation type="journal article" date="2019" name="Int. J. Syst. Evol. Microbiol.">
        <title>The Global Catalogue of Microorganisms (GCM) 10K type strain sequencing project: providing services to taxonomists for standard genome sequencing and annotation.</title>
        <authorList>
            <consortium name="The Broad Institute Genomics Platform"/>
            <consortium name="The Broad Institute Genome Sequencing Center for Infectious Disease"/>
            <person name="Wu L."/>
            <person name="Ma J."/>
        </authorList>
    </citation>
    <scope>NUCLEOTIDE SEQUENCE [LARGE SCALE GENOMIC DNA]</scope>
    <source>
        <strain evidence="2">JCM 18715</strain>
    </source>
</reference>
<accession>A0ABP9QWA7</accession>
<dbReference type="InterPro" id="IPR035901">
    <property type="entry name" value="GIY-YIG_endonuc_sf"/>
</dbReference>
<organism evidence="1 2">
    <name type="scientific">Viridibacterium curvum</name>
    <dbReference type="NCBI Taxonomy" id="1101404"/>
    <lineage>
        <taxon>Bacteria</taxon>
        <taxon>Pseudomonadati</taxon>
        <taxon>Pseudomonadota</taxon>
        <taxon>Betaproteobacteria</taxon>
        <taxon>Rhodocyclales</taxon>
        <taxon>Rhodocyclaceae</taxon>
        <taxon>Viridibacterium</taxon>
    </lineage>
</organism>
<evidence type="ECO:0008006" key="3">
    <source>
        <dbReference type="Google" id="ProtNLM"/>
    </source>
</evidence>
<evidence type="ECO:0000313" key="1">
    <source>
        <dbReference type="EMBL" id="GAA5168523.1"/>
    </source>
</evidence>
<dbReference type="RefSeq" id="WP_345533774.1">
    <property type="nucleotide sequence ID" value="NZ_BAABLD010000010.1"/>
</dbReference>
<name>A0ABP9QWA7_9RHOO</name>
<sequence>MTSLTCTWNGLTFHAYLPDVQWADVAGIYIFAKQGPNGWQPSYVGQTISFKDRLNNHERWPEAARMGATHILVLVVPLQADRDRIEEQLIQACSPPLNTQLKPDRVSTTSLSAALGLRGIHPTSKR</sequence>
<gene>
    <name evidence="1" type="ORF">GCM10025770_28600</name>
</gene>
<dbReference type="Proteomes" id="UP001500547">
    <property type="component" value="Unassembled WGS sequence"/>
</dbReference>
<dbReference type="CDD" id="cd00719">
    <property type="entry name" value="GIY-YIG_SF"/>
    <property type="match status" value="1"/>
</dbReference>
<comment type="caution">
    <text evidence="1">The sequence shown here is derived from an EMBL/GenBank/DDBJ whole genome shotgun (WGS) entry which is preliminary data.</text>
</comment>
<dbReference type="EMBL" id="BAABLD010000010">
    <property type="protein sequence ID" value="GAA5168523.1"/>
    <property type="molecule type" value="Genomic_DNA"/>
</dbReference>
<evidence type="ECO:0000313" key="2">
    <source>
        <dbReference type="Proteomes" id="UP001500547"/>
    </source>
</evidence>
<keyword evidence="2" id="KW-1185">Reference proteome</keyword>